<dbReference type="WBParaSite" id="RSKR_0001096000.1">
    <property type="protein sequence ID" value="RSKR_0001096000.1"/>
    <property type="gene ID" value="RSKR_0001096000"/>
</dbReference>
<evidence type="ECO:0000313" key="1">
    <source>
        <dbReference type="Proteomes" id="UP000095286"/>
    </source>
</evidence>
<organism evidence="1 2">
    <name type="scientific">Rhabditophanes sp. KR3021</name>
    <dbReference type="NCBI Taxonomy" id="114890"/>
    <lineage>
        <taxon>Eukaryota</taxon>
        <taxon>Metazoa</taxon>
        <taxon>Ecdysozoa</taxon>
        <taxon>Nematoda</taxon>
        <taxon>Chromadorea</taxon>
        <taxon>Rhabditida</taxon>
        <taxon>Tylenchina</taxon>
        <taxon>Panagrolaimomorpha</taxon>
        <taxon>Strongyloidoidea</taxon>
        <taxon>Alloionematidae</taxon>
        <taxon>Rhabditophanes</taxon>
    </lineage>
</organism>
<reference evidence="2" key="1">
    <citation type="submission" date="2016-11" db="UniProtKB">
        <authorList>
            <consortium name="WormBaseParasite"/>
        </authorList>
    </citation>
    <scope>IDENTIFICATION</scope>
    <source>
        <strain evidence="2">KR3021</strain>
    </source>
</reference>
<proteinExistence type="predicted"/>
<sequence>MQLRARFPIYAKVLVKPNICIRPVSSTPTVLKEIQTKSQRDKDQHALQKSVLEDIFTEHKEAPKTFAGKAKEATVNSFWYACLAASVAGLIGLIYTVGKEFFGNDSPQVVFSKSLKMVKDHEEVIRIFGEGIAGFGEENSRGRRKALKSQKYEQDGQERLRLEYHIKGAIRRGTVTVDMGNDAGTWDYRYIVVKTDSRPIETIMVVDNRGPRKFLI</sequence>
<evidence type="ECO:0000313" key="2">
    <source>
        <dbReference type="WBParaSite" id="RSKR_0001096000.1"/>
    </source>
</evidence>
<name>A0AC35UFG8_9BILA</name>
<protein>
    <submittedName>
        <fullName evidence="2">Mitochondrial import inner membrane translocase subunit Tim21</fullName>
    </submittedName>
</protein>
<dbReference type="Proteomes" id="UP000095286">
    <property type="component" value="Unplaced"/>
</dbReference>
<accession>A0AC35UFG8</accession>